<protein>
    <submittedName>
        <fullName evidence="1">Uncharacterized protein</fullName>
    </submittedName>
</protein>
<comment type="caution">
    <text evidence="1">The sequence shown here is derived from an EMBL/GenBank/DDBJ whole genome shotgun (WGS) entry which is preliminary data.</text>
</comment>
<dbReference type="OrthoDB" id="550575at2759"/>
<name>A0A8H6I5H1_9AGAR</name>
<dbReference type="AlphaFoldDB" id="A0A8H6I5H1"/>
<evidence type="ECO:0000313" key="2">
    <source>
        <dbReference type="Proteomes" id="UP000521943"/>
    </source>
</evidence>
<sequence length="909" mass="101773">MGTDIFPDKADWRALIKRRVEMHRSWCGELPSSITRYHADEVVFSDTNVWSHMAKLQHAFDVAKKWQVNHNGVSDDAMIVLSSRDTLHESASAREVMDRIKTFLRIGVELTLLEEKAMMAATGLTLQRFRGDNMVPVIGMMVPSVRNVRRIKVDERNGFFLTTQVDGGLIVSDISTSQMLWCTPRVPAHQSAELEYDQGYAIIPRPDGSKEVWRSSSISSTAGIPATHTPDLHQRVASALANGGDDEFLRSIIDPAILADTTPPDFLTSMLATRRQIRKQEGQGIGILDATMLASAFSTSFSPSELRYDQMGWITLFDLCQVTGIDFEKYFPQQREDDEDDDDDKRLSAFFEPHLIIPVSMRGQAGSQTPDPTSHSRFVYPYLIASSQTQVYIWDVRTGEEIQTVASIQQFTVPWEETMRSAQRNAQLKIRAEFDDILRELKGKPATSIEGETSEGIEAPFPSLPLFKTGFFNENATFSRNIEPMLNPMGKPGLPNAQETGDPLSLATNPPGVPLGDIMSVELGERWIFVAGREGLRIFARGTEFFDAGGPNSNFAAGQLVLRIPSDKIHYSRWNAALGEKYVRPHWGSETVRQEVIWNKEVDWMSEEGANSLPVRDYRYHNNQVTLGEPKSVRRRLEDMFFAVRISPDQKHLVAMLITSRLLFIPYFERVISGEANLWDVAIDIQLGGVRTPSVALSYGTAQSGSGGSAGRITAITRSGIFIVTPYLTGMMKTSTSSSTGDPTREVDITVHRLAPSFMDPDRLSRVDSLEMSDSGIWIDWITSKKPSPPVNPFCQGDSQFSCRFPGKVPDWWWKQAFDLAADDPESKKEILAATIPDHWRKSIEDEARFRDSLKEWRVSQAGISGAGVQVAPGGNYSARLDMDLGRLRNMDEEGDSEVYHISFVPTYE</sequence>
<dbReference type="EMBL" id="JACGCI010000017">
    <property type="protein sequence ID" value="KAF6758979.1"/>
    <property type="molecule type" value="Genomic_DNA"/>
</dbReference>
<reference evidence="1 2" key="1">
    <citation type="submission" date="2020-07" db="EMBL/GenBank/DDBJ databases">
        <title>Comparative genomics of pyrophilous fungi reveals a link between fire events and developmental genes.</title>
        <authorList>
            <consortium name="DOE Joint Genome Institute"/>
            <person name="Steindorff A.S."/>
            <person name="Carver A."/>
            <person name="Calhoun S."/>
            <person name="Stillman K."/>
            <person name="Liu H."/>
            <person name="Lipzen A."/>
            <person name="Pangilinan J."/>
            <person name="Labutti K."/>
            <person name="Bruns T.D."/>
            <person name="Grigoriev I.V."/>
        </authorList>
    </citation>
    <scope>NUCLEOTIDE SEQUENCE [LARGE SCALE GENOMIC DNA]</scope>
    <source>
        <strain evidence="1 2">CBS 144469</strain>
    </source>
</reference>
<gene>
    <name evidence="1" type="ORF">DFP72DRAFT_1064473</name>
</gene>
<evidence type="ECO:0000313" key="1">
    <source>
        <dbReference type="EMBL" id="KAF6758979.1"/>
    </source>
</evidence>
<organism evidence="1 2">
    <name type="scientific">Ephemerocybe angulata</name>
    <dbReference type="NCBI Taxonomy" id="980116"/>
    <lineage>
        <taxon>Eukaryota</taxon>
        <taxon>Fungi</taxon>
        <taxon>Dikarya</taxon>
        <taxon>Basidiomycota</taxon>
        <taxon>Agaricomycotina</taxon>
        <taxon>Agaricomycetes</taxon>
        <taxon>Agaricomycetidae</taxon>
        <taxon>Agaricales</taxon>
        <taxon>Agaricineae</taxon>
        <taxon>Psathyrellaceae</taxon>
        <taxon>Ephemerocybe</taxon>
    </lineage>
</organism>
<proteinExistence type="predicted"/>
<keyword evidence="2" id="KW-1185">Reference proteome</keyword>
<dbReference type="Proteomes" id="UP000521943">
    <property type="component" value="Unassembled WGS sequence"/>
</dbReference>
<accession>A0A8H6I5H1</accession>